<dbReference type="Proteomes" id="UP001327560">
    <property type="component" value="Chromosome 3"/>
</dbReference>
<dbReference type="PANTHER" id="PTHR33116">
    <property type="entry name" value="REVERSE TRANSCRIPTASE ZINC-BINDING DOMAIN-CONTAINING PROTEIN-RELATED-RELATED"/>
    <property type="match status" value="1"/>
</dbReference>
<accession>A0AAQ3K506</accession>
<name>A0AAQ3K506_9LILI</name>
<reference evidence="1 2" key="1">
    <citation type="submission" date="2023-10" db="EMBL/GenBank/DDBJ databases">
        <title>Chromosome-scale genome assembly provides insights into flower coloration mechanisms of Canna indica.</title>
        <authorList>
            <person name="Li C."/>
        </authorList>
    </citation>
    <scope>NUCLEOTIDE SEQUENCE [LARGE SCALE GENOMIC DNA]</scope>
    <source>
        <tissue evidence="1">Flower</tissue>
    </source>
</reference>
<gene>
    <name evidence="1" type="ORF">Cni_G10871</name>
</gene>
<proteinExistence type="predicted"/>
<dbReference type="AlphaFoldDB" id="A0AAQ3K506"/>
<dbReference type="EMBL" id="CP136892">
    <property type="protein sequence ID" value="WOL02152.1"/>
    <property type="molecule type" value="Genomic_DNA"/>
</dbReference>
<evidence type="ECO:0000313" key="1">
    <source>
        <dbReference type="EMBL" id="WOL02152.1"/>
    </source>
</evidence>
<sequence>MRWEIQRERRFIFELYWLESEDIAHLIKENWGENVKQREKLEYFLNYLGNLGKELRLWSRNCFGSLERRLKDTLAELEILEIADEQGLTSDAEIVNIQCLTNKVMALNRQLHIKWWTKARTNWIEINDKNTKYFHNLAKFKKRKNTIMQITENGKDISETCHIVQAFERWYRDIWKEDSIDQNLVNWDDLKLLKWKKVPNDSHISLIRMFSEHEIVDAMNSLGKGKEPGPDGYSLEFYLNFWDIIKESYMEAVRKINFSKSECFFPSAYPKAKKEAICKLLGIKESPIPLKYLGAYIDKGKIPVNIQRQMISKAESKLKCWASKNVSQAGKVVLLNSVINSIPMHTLATSWINEGVVKDYEKLKGGLGIKDLNIIKVSIHAKRLLHLLNKKNVSWATLLNQRYQDEEAVAILYTHVVGTTPAGVAWLFADREAVRGGSDGPHLLILLPSSRDVKAHSLAREAARKVPTGCPKSELMVSSRIRFQIPTG</sequence>
<organism evidence="1 2">
    <name type="scientific">Canna indica</name>
    <name type="common">Indian-shot</name>
    <dbReference type="NCBI Taxonomy" id="4628"/>
    <lineage>
        <taxon>Eukaryota</taxon>
        <taxon>Viridiplantae</taxon>
        <taxon>Streptophyta</taxon>
        <taxon>Embryophyta</taxon>
        <taxon>Tracheophyta</taxon>
        <taxon>Spermatophyta</taxon>
        <taxon>Magnoliopsida</taxon>
        <taxon>Liliopsida</taxon>
        <taxon>Zingiberales</taxon>
        <taxon>Cannaceae</taxon>
        <taxon>Canna</taxon>
    </lineage>
</organism>
<protein>
    <recommendedName>
        <fullName evidence="3">Reverse transcriptase</fullName>
    </recommendedName>
</protein>
<keyword evidence="2" id="KW-1185">Reference proteome</keyword>
<evidence type="ECO:0008006" key="3">
    <source>
        <dbReference type="Google" id="ProtNLM"/>
    </source>
</evidence>
<dbReference type="PANTHER" id="PTHR33116:SF78">
    <property type="entry name" value="OS12G0587133 PROTEIN"/>
    <property type="match status" value="1"/>
</dbReference>
<evidence type="ECO:0000313" key="2">
    <source>
        <dbReference type="Proteomes" id="UP001327560"/>
    </source>
</evidence>